<comment type="caution">
    <text evidence="1">The sequence shown here is derived from an EMBL/GenBank/DDBJ whole genome shotgun (WGS) entry which is preliminary data.</text>
</comment>
<accession>A0A371G9S9</accession>
<protein>
    <recommendedName>
        <fullName evidence="3">Retrotransposon gag domain-containing protein</fullName>
    </recommendedName>
</protein>
<reference evidence="1" key="1">
    <citation type="submission" date="2018-05" db="EMBL/GenBank/DDBJ databases">
        <title>Draft genome of Mucuna pruriens seed.</title>
        <authorList>
            <person name="Nnadi N.E."/>
            <person name="Vos R."/>
            <person name="Hasami M.H."/>
            <person name="Devisetty U.K."/>
            <person name="Aguiy J.C."/>
        </authorList>
    </citation>
    <scope>NUCLEOTIDE SEQUENCE [LARGE SCALE GENOMIC DNA]</scope>
    <source>
        <strain evidence="1">JCA_2017</strain>
    </source>
</reference>
<name>A0A371G9S9_MUCPR</name>
<evidence type="ECO:0000313" key="2">
    <source>
        <dbReference type="Proteomes" id="UP000257109"/>
    </source>
</evidence>
<feature type="non-terminal residue" evidence="1">
    <location>
        <position position="1"/>
    </location>
</feature>
<organism evidence="1 2">
    <name type="scientific">Mucuna pruriens</name>
    <name type="common">Velvet bean</name>
    <name type="synonym">Dolichos pruriens</name>
    <dbReference type="NCBI Taxonomy" id="157652"/>
    <lineage>
        <taxon>Eukaryota</taxon>
        <taxon>Viridiplantae</taxon>
        <taxon>Streptophyta</taxon>
        <taxon>Embryophyta</taxon>
        <taxon>Tracheophyta</taxon>
        <taxon>Spermatophyta</taxon>
        <taxon>Magnoliopsida</taxon>
        <taxon>eudicotyledons</taxon>
        <taxon>Gunneridae</taxon>
        <taxon>Pentapetalae</taxon>
        <taxon>rosids</taxon>
        <taxon>fabids</taxon>
        <taxon>Fabales</taxon>
        <taxon>Fabaceae</taxon>
        <taxon>Papilionoideae</taxon>
        <taxon>50 kb inversion clade</taxon>
        <taxon>NPAAA clade</taxon>
        <taxon>indigoferoid/millettioid clade</taxon>
        <taxon>Phaseoleae</taxon>
        <taxon>Mucuna</taxon>
    </lineage>
</organism>
<sequence length="79" mass="8861">GASGGSFRRHARSLHSLASLPYIGLQTIPEHFEGAAMQWFFGLPIKTIHTFNNLATHFVSQFATNKAKRLEVANLFYIK</sequence>
<gene>
    <name evidence="1" type="ORF">CR513_31293</name>
</gene>
<evidence type="ECO:0008006" key="3">
    <source>
        <dbReference type="Google" id="ProtNLM"/>
    </source>
</evidence>
<dbReference type="OrthoDB" id="1752139at2759"/>
<dbReference type="Proteomes" id="UP000257109">
    <property type="component" value="Unassembled WGS sequence"/>
</dbReference>
<dbReference type="EMBL" id="QJKJ01006275">
    <property type="protein sequence ID" value="RDX87275.1"/>
    <property type="molecule type" value="Genomic_DNA"/>
</dbReference>
<dbReference type="AlphaFoldDB" id="A0A371G9S9"/>
<evidence type="ECO:0000313" key="1">
    <source>
        <dbReference type="EMBL" id="RDX87275.1"/>
    </source>
</evidence>
<keyword evidence="2" id="KW-1185">Reference proteome</keyword>
<proteinExistence type="predicted"/>